<feature type="compositionally biased region" description="Low complexity" evidence="1">
    <location>
        <begin position="94"/>
        <end position="110"/>
    </location>
</feature>
<keyword evidence="2" id="KW-0732">Signal</keyword>
<feature type="region of interest" description="Disordered" evidence="1">
    <location>
        <begin position="90"/>
        <end position="111"/>
    </location>
</feature>
<name>A0A9W6ZZP4_9STRA</name>
<evidence type="ECO:0000256" key="1">
    <source>
        <dbReference type="SAM" id="MobiDB-lite"/>
    </source>
</evidence>
<dbReference type="Gene3D" id="3.40.1090.10">
    <property type="entry name" value="Cytosolic phospholipase A2 catalytic domain"/>
    <property type="match status" value="1"/>
</dbReference>
<reference evidence="5" key="1">
    <citation type="journal article" date="2023" name="Commun. Biol.">
        <title>Genome analysis of Parmales, the sister group of diatoms, reveals the evolutionary specialization of diatoms from phago-mixotrophs to photoautotrophs.</title>
        <authorList>
            <person name="Ban H."/>
            <person name="Sato S."/>
            <person name="Yoshikawa S."/>
            <person name="Yamada K."/>
            <person name="Nakamura Y."/>
            <person name="Ichinomiya M."/>
            <person name="Sato N."/>
            <person name="Blanc-Mathieu R."/>
            <person name="Endo H."/>
            <person name="Kuwata A."/>
            <person name="Ogata H."/>
        </authorList>
    </citation>
    <scope>NUCLEOTIDE SEQUENCE [LARGE SCALE GENOMIC DNA]</scope>
    <source>
        <strain evidence="5">NIES 3701</strain>
    </source>
</reference>
<evidence type="ECO:0000259" key="3">
    <source>
        <dbReference type="Pfam" id="PF01735"/>
    </source>
</evidence>
<evidence type="ECO:0000313" key="4">
    <source>
        <dbReference type="EMBL" id="GMH60881.1"/>
    </source>
</evidence>
<comment type="caution">
    <text evidence="4">The sequence shown here is derived from an EMBL/GenBank/DDBJ whole genome shotgun (WGS) entry which is preliminary data.</text>
</comment>
<dbReference type="InterPro" id="IPR002642">
    <property type="entry name" value="LysoPLipase_cat_dom"/>
</dbReference>
<accession>A0A9W6ZZP4</accession>
<sequence>MNSLQMIVLLTTFLLSQTLAQQSVFSAKTYPSATTTTSSSSSSSLESKTAEKLELLKIIYDILDETTTSDILSSQSETMLQHVLDYNDSLESSTPTPATATATTKKNNNNGDFPEFSIIDRYNSNSTKTSSGIAFSGGGSRAFVNAVGYTAGLLKAGLLKNVKYVGGISGGNWFVNSFSYRANDLSTEAYLGEVVPPSENTYLKLNEMDSGCMRSFVRNPCILDILGSFLNGTSPMTSWVDGIYETYLEPANIKRHAPFAWDAVEASRIAEANGMNPADFNVVRDPVNEPFPLVGVALVGPTSQAPYQVRHRAMTMLDVSPVATGVSNRQNIDYRSRDRDRGSLTAQVGGFVESTFFGSTFVKNSEDGSAQLEEGKYGLWTVEQAAAASSMAPEEFFSLTTNRIADYVGFHVPYFSPDPEAADAEPKTADFLVADGGDLENVNLIQMLLRGVENIVLFMDFEIPLAARSAYNPFTGLPRFSDVEDIPSYFGIPHIPETVEDIFDWLGQDFTRNKVFRSFHYPFVIDKLQKAQATGKGAVATVELTTVDNEWWGVKGGDKVSVTFVYLSKAVGFEEELPENVRTEATTGTPDPQDLTTDGKFEGFPHYPTGAAEITYEQSNLLANFCAWIIEQNEDVFREALS</sequence>
<dbReference type="InterPro" id="IPR016035">
    <property type="entry name" value="Acyl_Trfase/lysoPLipase"/>
</dbReference>
<feature type="signal peptide" evidence="2">
    <location>
        <begin position="1"/>
        <end position="20"/>
    </location>
</feature>
<protein>
    <recommendedName>
        <fullName evidence="3">PLA2c domain-containing protein</fullName>
    </recommendedName>
</protein>
<dbReference type="AlphaFoldDB" id="A0A9W6ZZP4"/>
<feature type="compositionally biased region" description="Polar residues" evidence="1">
    <location>
        <begin position="583"/>
        <end position="596"/>
    </location>
</feature>
<feature type="domain" description="PLA2c" evidence="3">
    <location>
        <begin position="132"/>
        <end position="180"/>
    </location>
</feature>
<dbReference type="GO" id="GO:0004620">
    <property type="term" value="F:phospholipase activity"/>
    <property type="evidence" value="ECO:0007669"/>
    <property type="project" value="InterPro"/>
</dbReference>
<organism evidence="4 5">
    <name type="scientific">Triparma strigata</name>
    <dbReference type="NCBI Taxonomy" id="1606541"/>
    <lineage>
        <taxon>Eukaryota</taxon>
        <taxon>Sar</taxon>
        <taxon>Stramenopiles</taxon>
        <taxon>Ochrophyta</taxon>
        <taxon>Bolidophyceae</taxon>
        <taxon>Parmales</taxon>
        <taxon>Triparmaceae</taxon>
        <taxon>Triparma</taxon>
    </lineage>
</organism>
<dbReference type="SUPFAM" id="SSF52151">
    <property type="entry name" value="FabD/lysophospholipase-like"/>
    <property type="match status" value="1"/>
</dbReference>
<dbReference type="GO" id="GO:0009395">
    <property type="term" value="P:phospholipid catabolic process"/>
    <property type="evidence" value="ECO:0007669"/>
    <property type="project" value="InterPro"/>
</dbReference>
<evidence type="ECO:0000256" key="2">
    <source>
        <dbReference type="SAM" id="SignalP"/>
    </source>
</evidence>
<dbReference type="Pfam" id="PF01735">
    <property type="entry name" value="PLA2_B"/>
    <property type="match status" value="1"/>
</dbReference>
<dbReference type="EMBL" id="BRXY01000068">
    <property type="protein sequence ID" value="GMH60881.1"/>
    <property type="molecule type" value="Genomic_DNA"/>
</dbReference>
<proteinExistence type="predicted"/>
<keyword evidence="5" id="KW-1185">Reference proteome</keyword>
<dbReference type="OrthoDB" id="4084751at2759"/>
<feature type="region of interest" description="Disordered" evidence="1">
    <location>
        <begin position="581"/>
        <end position="600"/>
    </location>
</feature>
<gene>
    <name evidence="4" type="ORF">TrST_g8747</name>
</gene>
<dbReference type="Proteomes" id="UP001165085">
    <property type="component" value="Unassembled WGS sequence"/>
</dbReference>
<feature type="chain" id="PRO_5040733349" description="PLA2c domain-containing protein" evidence="2">
    <location>
        <begin position="21"/>
        <end position="642"/>
    </location>
</feature>
<evidence type="ECO:0000313" key="5">
    <source>
        <dbReference type="Proteomes" id="UP001165085"/>
    </source>
</evidence>